<dbReference type="GO" id="GO:0004867">
    <property type="term" value="F:serine-type endopeptidase inhibitor activity"/>
    <property type="evidence" value="ECO:0007669"/>
    <property type="project" value="InterPro"/>
</dbReference>
<evidence type="ECO:0000256" key="2">
    <source>
        <dbReference type="RuleBase" id="RU000411"/>
    </source>
</evidence>
<evidence type="ECO:0000313" key="8">
    <source>
        <dbReference type="Proteomes" id="UP000823388"/>
    </source>
</evidence>
<dbReference type="InterPro" id="IPR042185">
    <property type="entry name" value="Serpin_sf_2"/>
</dbReference>
<dbReference type="SMART" id="SM00093">
    <property type="entry name" value="SERPIN"/>
    <property type="match status" value="1"/>
</dbReference>
<keyword evidence="4" id="KW-0732">Signal</keyword>
<dbReference type="GO" id="GO:0005615">
    <property type="term" value="C:extracellular space"/>
    <property type="evidence" value="ECO:0007669"/>
    <property type="project" value="InterPro"/>
</dbReference>
<evidence type="ECO:0000256" key="1">
    <source>
        <dbReference type="ARBA" id="ARBA00009500"/>
    </source>
</evidence>
<dbReference type="AlphaFoldDB" id="A0A8T0P5B6"/>
<dbReference type="PANTHER" id="PTHR11461:SF379">
    <property type="entry name" value="SERPIN DOMAIN-CONTAINING PROTEIN"/>
    <property type="match status" value="1"/>
</dbReference>
<dbReference type="Gene3D" id="3.30.497.10">
    <property type="entry name" value="Antithrombin, subunit I, domain 2"/>
    <property type="match status" value="1"/>
</dbReference>
<organism evidence="7 8">
    <name type="scientific">Panicum virgatum</name>
    <name type="common">Blackwell switchgrass</name>
    <dbReference type="NCBI Taxonomy" id="38727"/>
    <lineage>
        <taxon>Eukaryota</taxon>
        <taxon>Viridiplantae</taxon>
        <taxon>Streptophyta</taxon>
        <taxon>Embryophyta</taxon>
        <taxon>Tracheophyta</taxon>
        <taxon>Spermatophyta</taxon>
        <taxon>Magnoliopsida</taxon>
        <taxon>Liliopsida</taxon>
        <taxon>Poales</taxon>
        <taxon>Poaceae</taxon>
        <taxon>PACMAD clade</taxon>
        <taxon>Panicoideae</taxon>
        <taxon>Panicodae</taxon>
        <taxon>Paniceae</taxon>
        <taxon>Panicinae</taxon>
        <taxon>Panicum</taxon>
        <taxon>Panicum sect. Hiantes</taxon>
    </lineage>
</organism>
<keyword evidence="8" id="KW-1185">Reference proteome</keyword>
<dbReference type="EMBL" id="CM029052">
    <property type="protein sequence ID" value="KAG2556830.1"/>
    <property type="molecule type" value="Genomic_DNA"/>
</dbReference>
<reference evidence="7" key="1">
    <citation type="submission" date="2020-05" db="EMBL/GenBank/DDBJ databases">
        <title>WGS assembly of Panicum virgatum.</title>
        <authorList>
            <person name="Lovell J.T."/>
            <person name="Jenkins J."/>
            <person name="Shu S."/>
            <person name="Juenger T.E."/>
            <person name="Schmutz J."/>
        </authorList>
    </citation>
    <scope>NUCLEOTIDE SEQUENCE</scope>
    <source>
        <strain evidence="7">AP13</strain>
    </source>
</reference>
<dbReference type="InterPro" id="IPR036186">
    <property type="entry name" value="Serpin_sf"/>
</dbReference>
<feature type="domain" description="Serpin" evidence="5">
    <location>
        <begin position="21"/>
        <end position="431"/>
    </location>
</feature>
<gene>
    <name evidence="6" type="ORF">PVAP13_8NG154204</name>
    <name evidence="7" type="ORF">PVAP13_8NG154207</name>
</gene>
<dbReference type="InterPro" id="IPR023796">
    <property type="entry name" value="Serpin_dom"/>
</dbReference>
<evidence type="ECO:0000313" key="7">
    <source>
        <dbReference type="EMBL" id="KAG2556830.1"/>
    </source>
</evidence>
<protein>
    <recommendedName>
        <fullName evidence="5">Serpin domain-containing protein</fullName>
    </recommendedName>
</protein>
<accession>A0A8T0P5B6</accession>
<dbReference type="InterPro" id="IPR000215">
    <property type="entry name" value="Serpin_fam"/>
</dbReference>
<dbReference type="InterPro" id="IPR023795">
    <property type="entry name" value="Serpin_CS"/>
</dbReference>
<evidence type="ECO:0000313" key="6">
    <source>
        <dbReference type="EMBL" id="KAG2556827.1"/>
    </source>
</evidence>
<feature type="compositionally biased region" description="Pro residues" evidence="3">
    <location>
        <begin position="237"/>
        <end position="246"/>
    </location>
</feature>
<dbReference type="SUPFAM" id="SSF56574">
    <property type="entry name" value="Serpins"/>
    <property type="match status" value="1"/>
</dbReference>
<feature type="chain" id="PRO_5044157109" description="Serpin domain-containing protein" evidence="4">
    <location>
        <begin position="31"/>
        <end position="433"/>
    </location>
</feature>
<comment type="similarity">
    <text evidence="1 2">Belongs to the serpin family.</text>
</comment>
<dbReference type="Gene3D" id="2.30.39.10">
    <property type="entry name" value="Alpha-1-antitrypsin, domain 1"/>
    <property type="match status" value="1"/>
</dbReference>
<dbReference type="PROSITE" id="PS00284">
    <property type="entry name" value="SERPIN"/>
    <property type="match status" value="1"/>
</dbReference>
<sequence length="433" mass="46238">MARKRPRTRRSNSAVLTALSLCLTKHLAPAEGDGSDSNLVFSPASIYATLALLAAGARGGTLQELLDALGGGSRDDLAAFARRVAERALADRSCSSGRGPAVAFACGAWHDAAWAPRPEFRDAAAAAYKAEARAVDFSNEPEKAVNVINGGVAAATNNHIDSILDSSSVNALTNLVVASAIYFKGKWEAPFTKSNTRVDKFHRLDGSFADVPFMRSWRSQLVAVRNGYKVLKLPYKSPAPAPPPPSTQRRRASQSKAADEPDKAAGELPRYSMCIFLPDERDGLAGLVAKIASGPGFCYYRLPTERVQVGDFRLPKFKLSASGSVMQALRDDMGITSAFVAGEADLSGMAKRDGDEAGTLLHVGDVRHKAVLEVNEEGVAVATSSYMLCGASAVMTDQQKTVDFVADHPFVFFVIEEVSRAILFVGRVLDPSI</sequence>
<evidence type="ECO:0000256" key="3">
    <source>
        <dbReference type="SAM" id="MobiDB-lite"/>
    </source>
</evidence>
<dbReference type="EMBL" id="CM029052">
    <property type="protein sequence ID" value="KAG2556827.1"/>
    <property type="molecule type" value="Genomic_DNA"/>
</dbReference>
<comment type="caution">
    <text evidence="7">The sequence shown here is derived from an EMBL/GenBank/DDBJ whole genome shotgun (WGS) entry which is preliminary data.</text>
</comment>
<feature type="signal peptide" evidence="4">
    <location>
        <begin position="1"/>
        <end position="30"/>
    </location>
</feature>
<dbReference type="PANTHER" id="PTHR11461">
    <property type="entry name" value="SERINE PROTEASE INHIBITOR, SERPIN"/>
    <property type="match status" value="1"/>
</dbReference>
<name>A0A8T0P5B6_PANVG</name>
<dbReference type="InterPro" id="IPR042178">
    <property type="entry name" value="Serpin_sf_1"/>
</dbReference>
<evidence type="ECO:0000259" key="5">
    <source>
        <dbReference type="SMART" id="SM00093"/>
    </source>
</evidence>
<proteinExistence type="inferred from homology"/>
<feature type="region of interest" description="Disordered" evidence="3">
    <location>
        <begin position="235"/>
        <end position="264"/>
    </location>
</feature>
<dbReference type="Pfam" id="PF00079">
    <property type="entry name" value="Serpin"/>
    <property type="match status" value="2"/>
</dbReference>
<dbReference type="Proteomes" id="UP000823388">
    <property type="component" value="Chromosome 8N"/>
</dbReference>
<evidence type="ECO:0000256" key="4">
    <source>
        <dbReference type="SAM" id="SignalP"/>
    </source>
</evidence>